<proteinExistence type="predicted"/>
<dbReference type="Pfam" id="PF12874">
    <property type="entry name" value="zf-met"/>
    <property type="match status" value="2"/>
</dbReference>
<dbReference type="PROSITE" id="PS50157">
    <property type="entry name" value="ZINC_FINGER_C2H2_2"/>
    <property type="match status" value="6"/>
</dbReference>
<dbReference type="InterPro" id="IPR050331">
    <property type="entry name" value="Zinc_finger"/>
</dbReference>
<evidence type="ECO:0000256" key="3">
    <source>
        <dbReference type="ARBA" id="ARBA00022737"/>
    </source>
</evidence>
<dbReference type="Pfam" id="PF00096">
    <property type="entry name" value="zf-C2H2"/>
    <property type="match status" value="4"/>
</dbReference>
<evidence type="ECO:0000256" key="6">
    <source>
        <dbReference type="ARBA" id="ARBA00023242"/>
    </source>
</evidence>
<accession>A0A8X6LPM4</accession>
<feature type="domain" description="C2H2-type" evidence="8">
    <location>
        <begin position="108"/>
        <end position="130"/>
    </location>
</feature>
<gene>
    <name evidence="9" type="ORF">TNCT_287091</name>
</gene>
<evidence type="ECO:0000313" key="10">
    <source>
        <dbReference type="Proteomes" id="UP000887116"/>
    </source>
</evidence>
<dbReference type="SMART" id="SM00355">
    <property type="entry name" value="ZnF_C2H2"/>
    <property type="match status" value="7"/>
</dbReference>
<evidence type="ECO:0000259" key="8">
    <source>
        <dbReference type="PROSITE" id="PS50157"/>
    </source>
</evidence>
<keyword evidence="3" id="KW-0677">Repeat</keyword>
<comment type="caution">
    <text evidence="9">The sequence shown here is derived from an EMBL/GenBank/DDBJ whole genome shotgun (WGS) entry which is preliminary data.</text>
</comment>
<evidence type="ECO:0000256" key="1">
    <source>
        <dbReference type="ARBA" id="ARBA00004123"/>
    </source>
</evidence>
<dbReference type="Gene3D" id="3.30.160.60">
    <property type="entry name" value="Classic Zinc Finger"/>
    <property type="match status" value="4"/>
</dbReference>
<name>A0A8X6LPM4_TRICU</name>
<sequence>MDVNIPLNSNSDDDSTLSEFDENCYTCDVCQKQFSSNGPLILHRASHELEQSFACKLCEEKFLNADDLSKHSKDEKSACSKNSKKLIMNKVESLARQQLKHSLLPEIFSCTICDKPFSSDTDMTKHRKLHFCKSFQCKVCSIFVNSKSKLKSHEKIHSFDYECRICSQRFTEKVNLQRHYLIHTNSKPYFCHLCRKSFTDQSILSAHILEHKGSKIYNCLVCDKIFTNQHLFKQHGLEHLAK</sequence>
<organism evidence="9 10">
    <name type="scientific">Trichonephila clavata</name>
    <name type="common">Joro spider</name>
    <name type="synonym">Nephila clavata</name>
    <dbReference type="NCBI Taxonomy" id="2740835"/>
    <lineage>
        <taxon>Eukaryota</taxon>
        <taxon>Metazoa</taxon>
        <taxon>Ecdysozoa</taxon>
        <taxon>Arthropoda</taxon>
        <taxon>Chelicerata</taxon>
        <taxon>Arachnida</taxon>
        <taxon>Araneae</taxon>
        <taxon>Araneomorphae</taxon>
        <taxon>Entelegynae</taxon>
        <taxon>Araneoidea</taxon>
        <taxon>Nephilidae</taxon>
        <taxon>Trichonephila</taxon>
    </lineage>
</organism>
<feature type="domain" description="C2H2-type" evidence="8">
    <location>
        <begin position="25"/>
        <end position="52"/>
    </location>
</feature>
<evidence type="ECO:0000256" key="5">
    <source>
        <dbReference type="ARBA" id="ARBA00022833"/>
    </source>
</evidence>
<dbReference type="PROSITE" id="PS00028">
    <property type="entry name" value="ZINC_FINGER_C2H2_1"/>
    <property type="match status" value="6"/>
</dbReference>
<feature type="domain" description="C2H2-type" evidence="8">
    <location>
        <begin position="189"/>
        <end position="216"/>
    </location>
</feature>
<keyword evidence="10" id="KW-1185">Reference proteome</keyword>
<dbReference type="Proteomes" id="UP000887116">
    <property type="component" value="Unassembled WGS sequence"/>
</dbReference>
<dbReference type="InterPro" id="IPR013087">
    <property type="entry name" value="Znf_C2H2_type"/>
</dbReference>
<dbReference type="OrthoDB" id="6077919at2759"/>
<dbReference type="GO" id="GO:0008270">
    <property type="term" value="F:zinc ion binding"/>
    <property type="evidence" value="ECO:0007669"/>
    <property type="project" value="UniProtKB-KW"/>
</dbReference>
<dbReference type="GO" id="GO:0010468">
    <property type="term" value="P:regulation of gene expression"/>
    <property type="evidence" value="ECO:0007669"/>
    <property type="project" value="TreeGrafter"/>
</dbReference>
<evidence type="ECO:0000256" key="7">
    <source>
        <dbReference type="PROSITE-ProRule" id="PRU00042"/>
    </source>
</evidence>
<reference evidence="9" key="1">
    <citation type="submission" date="2020-07" db="EMBL/GenBank/DDBJ databases">
        <title>Multicomponent nature underlies the extraordinary mechanical properties of spider dragline silk.</title>
        <authorList>
            <person name="Kono N."/>
            <person name="Nakamura H."/>
            <person name="Mori M."/>
            <person name="Yoshida Y."/>
            <person name="Ohtoshi R."/>
            <person name="Malay A.D."/>
            <person name="Moran D.A.P."/>
            <person name="Tomita M."/>
            <person name="Numata K."/>
            <person name="Arakawa K."/>
        </authorList>
    </citation>
    <scope>NUCLEOTIDE SEQUENCE</scope>
</reference>
<feature type="domain" description="C2H2-type" evidence="8">
    <location>
        <begin position="135"/>
        <end position="162"/>
    </location>
</feature>
<keyword evidence="6" id="KW-0539">Nucleus</keyword>
<evidence type="ECO:0000256" key="2">
    <source>
        <dbReference type="ARBA" id="ARBA00022723"/>
    </source>
</evidence>
<dbReference type="SUPFAM" id="SSF57667">
    <property type="entry name" value="beta-beta-alpha zinc fingers"/>
    <property type="match status" value="4"/>
</dbReference>
<dbReference type="InterPro" id="IPR036236">
    <property type="entry name" value="Znf_C2H2_sf"/>
</dbReference>
<keyword evidence="5" id="KW-0862">Zinc</keyword>
<keyword evidence="2" id="KW-0479">Metal-binding</keyword>
<comment type="subcellular location">
    <subcellularLocation>
        <location evidence="1">Nucleus</location>
    </subcellularLocation>
</comment>
<dbReference type="EMBL" id="BMAO01007330">
    <property type="protein sequence ID" value="GFR15219.1"/>
    <property type="molecule type" value="Genomic_DNA"/>
</dbReference>
<feature type="domain" description="C2H2-type" evidence="8">
    <location>
        <begin position="217"/>
        <end position="242"/>
    </location>
</feature>
<evidence type="ECO:0000256" key="4">
    <source>
        <dbReference type="ARBA" id="ARBA00022771"/>
    </source>
</evidence>
<dbReference type="GO" id="GO:0005634">
    <property type="term" value="C:nucleus"/>
    <property type="evidence" value="ECO:0007669"/>
    <property type="project" value="UniProtKB-SubCell"/>
</dbReference>
<protein>
    <recommendedName>
        <fullName evidence="8">C2H2-type domain-containing protein</fullName>
    </recommendedName>
</protein>
<keyword evidence="4 7" id="KW-0863">Zinc-finger</keyword>
<dbReference type="PANTHER" id="PTHR16515:SF66">
    <property type="entry name" value="C2H2-TYPE DOMAIN-CONTAINING PROTEIN"/>
    <property type="match status" value="1"/>
</dbReference>
<dbReference type="AlphaFoldDB" id="A0A8X6LPM4"/>
<dbReference type="PANTHER" id="PTHR16515">
    <property type="entry name" value="PR DOMAIN ZINC FINGER PROTEIN"/>
    <property type="match status" value="1"/>
</dbReference>
<feature type="domain" description="C2H2-type" evidence="8">
    <location>
        <begin position="161"/>
        <end position="188"/>
    </location>
</feature>
<evidence type="ECO:0000313" key="9">
    <source>
        <dbReference type="EMBL" id="GFR15219.1"/>
    </source>
</evidence>